<dbReference type="Proteomes" id="UP000785200">
    <property type="component" value="Unassembled WGS sequence"/>
</dbReference>
<evidence type="ECO:0000313" key="2">
    <source>
        <dbReference type="EMBL" id="KAG0649104.1"/>
    </source>
</evidence>
<dbReference type="OrthoDB" id="4812806at2759"/>
<reference evidence="2" key="1">
    <citation type="submission" date="2019-07" db="EMBL/GenBank/DDBJ databases">
        <title>Hyphodiscus hymeniophilus genome sequencing and assembly.</title>
        <authorList>
            <person name="Kramer G."/>
            <person name="Nodwell J."/>
        </authorList>
    </citation>
    <scope>NUCLEOTIDE SEQUENCE</scope>
    <source>
        <strain evidence="2">ATCC 34498</strain>
    </source>
</reference>
<proteinExistence type="predicted"/>
<accession>A0A9P6VJU5</accession>
<dbReference type="EMBL" id="VNKQ01000008">
    <property type="protein sequence ID" value="KAG0649104.1"/>
    <property type="molecule type" value="Genomic_DNA"/>
</dbReference>
<feature type="domain" description="2EXR" evidence="1">
    <location>
        <begin position="134"/>
        <end position="213"/>
    </location>
</feature>
<dbReference type="PANTHER" id="PTHR35910">
    <property type="entry name" value="2EXR DOMAIN-CONTAINING PROTEIN"/>
    <property type="match status" value="1"/>
</dbReference>
<keyword evidence="3" id="KW-1185">Reference proteome</keyword>
<organism evidence="2 3">
    <name type="scientific">Hyphodiscus hymeniophilus</name>
    <dbReference type="NCBI Taxonomy" id="353542"/>
    <lineage>
        <taxon>Eukaryota</taxon>
        <taxon>Fungi</taxon>
        <taxon>Dikarya</taxon>
        <taxon>Ascomycota</taxon>
        <taxon>Pezizomycotina</taxon>
        <taxon>Leotiomycetes</taxon>
        <taxon>Helotiales</taxon>
        <taxon>Hyphodiscaceae</taxon>
        <taxon>Hyphodiscus</taxon>
    </lineage>
</organism>
<comment type="caution">
    <text evidence="2">The sequence shown here is derived from an EMBL/GenBank/DDBJ whole genome shotgun (WGS) entry which is preliminary data.</text>
</comment>
<sequence length="447" mass="50271">MRTGKFLIDRLGRLDLPDELRELYLKALANRKYHMYAKEEELISAEDLLAGHEVVLSHAQSVCHKFEAKIEAFIDAAKRLGYPEFCLNDFPRMQALAQFTSRASMTGLAPVVVSEAAQAVLDHTKATNGKVAAFALFPQLPLEVRLMVWRAGLPGPRVLTHDSMHNKKLALLAASAESRKVVRDSYVRVLSPGPQFPQSGSSYLYIDPEIDTIIRDLACTSSRYSDVSLFDLEGSAFNLGCFRLFTGLAQVRHLALALDILQDDGEALLSQLQACCPNLENLTLFPSSQLQRCWPLQVCPQHGQKLCTCQEELRFVDFDSNFINFQEFRWQLCPWGAKGMALRCLNALTALSIPAQEYGTEFPEYVERYGRDWKPTIRIALLMQWNTVCLGWQTRHFEGGSTVMPFEGEDGRAYTGFIESGIVCDAEGEMLSRYDGIRELFTEDALS</sequence>
<protein>
    <recommendedName>
        <fullName evidence="1">2EXR domain-containing protein</fullName>
    </recommendedName>
</protein>
<dbReference type="PANTHER" id="PTHR35910:SF6">
    <property type="entry name" value="2EXR DOMAIN-CONTAINING PROTEIN"/>
    <property type="match status" value="1"/>
</dbReference>
<evidence type="ECO:0000259" key="1">
    <source>
        <dbReference type="Pfam" id="PF20150"/>
    </source>
</evidence>
<dbReference type="Pfam" id="PF20150">
    <property type="entry name" value="2EXR"/>
    <property type="match status" value="1"/>
</dbReference>
<gene>
    <name evidence="2" type="ORF">D0Z07_4392</name>
</gene>
<evidence type="ECO:0000313" key="3">
    <source>
        <dbReference type="Proteomes" id="UP000785200"/>
    </source>
</evidence>
<dbReference type="InterPro" id="IPR045518">
    <property type="entry name" value="2EXR"/>
</dbReference>
<name>A0A9P6VJU5_9HELO</name>
<dbReference type="AlphaFoldDB" id="A0A9P6VJU5"/>